<dbReference type="PANTHER" id="PTHR43794">
    <property type="entry name" value="AMINOHYDROLASE SSNA-RELATED"/>
    <property type="match status" value="1"/>
</dbReference>
<organism evidence="3">
    <name type="scientific">freshwater metagenome</name>
    <dbReference type="NCBI Taxonomy" id="449393"/>
    <lineage>
        <taxon>unclassified sequences</taxon>
        <taxon>metagenomes</taxon>
        <taxon>ecological metagenomes</taxon>
    </lineage>
</organism>
<evidence type="ECO:0000313" key="3">
    <source>
        <dbReference type="EMBL" id="CAB4853260.1"/>
    </source>
</evidence>
<proteinExistence type="predicted"/>
<dbReference type="EMBL" id="CAFBIY010000224">
    <property type="protein sequence ID" value="CAB4853260.1"/>
    <property type="molecule type" value="Genomic_DNA"/>
</dbReference>
<dbReference type="AlphaFoldDB" id="A0A6J7C6E4"/>
<reference evidence="3" key="1">
    <citation type="submission" date="2020-05" db="EMBL/GenBank/DDBJ databases">
        <authorList>
            <person name="Chiriac C."/>
            <person name="Salcher M."/>
            <person name="Ghai R."/>
            <person name="Kavagutti S V."/>
        </authorList>
    </citation>
    <scope>NUCLEOTIDE SEQUENCE</scope>
</reference>
<gene>
    <name evidence="3" type="ORF">UFOPK3267_02787</name>
</gene>
<keyword evidence="1" id="KW-0378">Hydrolase</keyword>
<evidence type="ECO:0000256" key="1">
    <source>
        <dbReference type="ARBA" id="ARBA00022801"/>
    </source>
</evidence>
<sequence>MHFHELGALGPHVLLAHAVHLDEQEVECVLETKTAVASCPWAYLRLAQGFTAGCHPTLFHRGARLALGCDAENAGDAVDILRAASLFVGLARDMSMDAFSMTAHDALALATRGGAEAIGKGNLIGSLEIGKQADLVVHDTSGPQFLPRSTDAVRQLVWASDGRSVRDVVVAGRHVLRDRECITVDVNSLRAEALERRDHLLRARG</sequence>
<evidence type="ECO:0000259" key="2">
    <source>
        <dbReference type="Pfam" id="PF01979"/>
    </source>
</evidence>
<dbReference type="Gene3D" id="3.20.20.140">
    <property type="entry name" value="Metal-dependent hydrolases"/>
    <property type="match status" value="1"/>
</dbReference>
<dbReference type="InterPro" id="IPR050287">
    <property type="entry name" value="MTA/SAH_deaminase"/>
</dbReference>
<dbReference type="SUPFAM" id="SSF51556">
    <property type="entry name" value="Metallo-dependent hydrolases"/>
    <property type="match status" value="1"/>
</dbReference>
<accession>A0A6J7C6E4</accession>
<dbReference type="Pfam" id="PF01979">
    <property type="entry name" value="Amidohydro_1"/>
    <property type="match status" value="1"/>
</dbReference>
<dbReference type="PANTHER" id="PTHR43794:SF11">
    <property type="entry name" value="AMIDOHYDROLASE-RELATED DOMAIN-CONTAINING PROTEIN"/>
    <property type="match status" value="1"/>
</dbReference>
<name>A0A6J7C6E4_9ZZZZ</name>
<dbReference type="Gene3D" id="2.30.40.10">
    <property type="entry name" value="Urease, subunit C, domain 1"/>
    <property type="match status" value="1"/>
</dbReference>
<dbReference type="GO" id="GO:0016810">
    <property type="term" value="F:hydrolase activity, acting on carbon-nitrogen (but not peptide) bonds"/>
    <property type="evidence" value="ECO:0007669"/>
    <property type="project" value="InterPro"/>
</dbReference>
<protein>
    <submittedName>
        <fullName evidence="3">Unannotated protein</fullName>
    </submittedName>
</protein>
<dbReference type="SUPFAM" id="SSF51338">
    <property type="entry name" value="Composite domain of metallo-dependent hydrolases"/>
    <property type="match status" value="1"/>
</dbReference>
<dbReference type="InterPro" id="IPR032466">
    <property type="entry name" value="Metal_Hydrolase"/>
</dbReference>
<dbReference type="InterPro" id="IPR011059">
    <property type="entry name" value="Metal-dep_hydrolase_composite"/>
</dbReference>
<feature type="domain" description="Amidohydrolase-related" evidence="2">
    <location>
        <begin position="5"/>
        <end position="174"/>
    </location>
</feature>
<dbReference type="InterPro" id="IPR006680">
    <property type="entry name" value="Amidohydro-rel"/>
</dbReference>